<feature type="domain" description="EGF-like" evidence="14">
    <location>
        <begin position="454"/>
        <end position="494"/>
    </location>
</feature>
<keyword evidence="6 13" id="KW-0732">Signal</keyword>
<evidence type="ECO:0000256" key="6">
    <source>
        <dbReference type="ARBA" id="ARBA00022729"/>
    </source>
</evidence>
<reference evidence="15 16" key="1">
    <citation type="submission" date="2024-10" db="EMBL/GenBank/DDBJ databases">
        <authorList>
            <person name="Kim D."/>
        </authorList>
    </citation>
    <scope>NUCLEOTIDE SEQUENCE [LARGE SCALE GENOMIC DNA]</scope>
    <source>
        <strain evidence="15">Taebaek</strain>
    </source>
</reference>
<dbReference type="PANTHER" id="PTHR24050">
    <property type="entry name" value="PA14 DOMAIN-CONTAINING PROTEIN"/>
    <property type="match status" value="1"/>
</dbReference>
<dbReference type="FunFam" id="2.10.25.10:FF:000038">
    <property type="entry name" value="Fibrillin 2"/>
    <property type="match status" value="1"/>
</dbReference>
<keyword evidence="16" id="KW-1185">Reference proteome</keyword>
<dbReference type="InterPro" id="IPR001881">
    <property type="entry name" value="EGF-like_Ca-bd_dom"/>
</dbReference>
<dbReference type="AlphaFoldDB" id="A0ABD2KI01"/>
<dbReference type="EMBL" id="JBICCN010000026">
    <property type="protein sequence ID" value="KAL3102084.1"/>
    <property type="molecule type" value="Genomic_DNA"/>
</dbReference>
<evidence type="ECO:0000256" key="10">
    <source>
        <dbReference type="ARBA" id="ARBA00023180"/>
    </source>
</evidence>
<dbReference type="FunFam" id="2.10.25.10:FF:000240">
    <property type="entry name" value="Vitamin K-dependent protein S"/>
    <property type="match status" value="1"/>
</dbReference>
<proteinExistence type="inferred from homology"/>
<accession>A0ABD2KI01</accession>
<keyword evidence="9" id="KW-1015">Disulfide bond</keyword>
<evidence type="ECO:0000313" key="15">
    <source>
        <dbReference type="EMBL" id="KAL3102084.1"/>
    </source>
</evidence>
<feature type="chain" id="PRO_5044834252" description="EGF-like domain-containing protein" evidence="13">
    <location>
        <begin position="25"/>
        <end position="913"/>
    </location>
</feature>
<dbReference type="InterPro" id="IPR052235">
    <property type="entry name" value="Nephronectin_domain"/>
</dbReference>
<dbReference type="PROSITE" id="PS01187">
    <property type="entry name" value="EGF_CA"/>
    <property type="match status" value="2"/>
</dbReference>
<dbReference type="InterPro" id="IPR055088">
    <property type="entry name" value="Fibulin_C"/>
</dbReference>
<comment type="caution">
    <text evidence="11">Lacks conserved residue(s) required for the propagation of feature annotation.</text>
</comment>
<dbReference type="PANTHER" id="PTHR24050:SF27">
    <property type="entry name" value="FIBRILLIN-1"/>
    <property type="match status" value="1"/>
</dbReference>
<feature type="domain" description="EGF-like" evidence="14">
    <location>
        <begin position="410"/>
        <end position="453"/>
    </location>
</feature>
<dbReference type="CDD" id="cd00054">
    <property type="entry name" value="EGF_CA"/>
    <property type="match status" value="4"/>
</dbReference>
<keyword evidence="10" id="KW-0325">Glycoprotein</keyword>
<comment type="subcellular location">
    <subcellularLocation>
        <location evidence="1">Secreted</location>
        <location evidence="1">Extracellular space</location>
        <location evidence="1">Extracellular matrix</location>
    </subcellularLocation>
</comment>
<dbReference type="Proteomes" id="UP001620645">
    <property type="component" value="Unassembled WGS sequence"/>
</dbReference>
<evidence type="ECO:0000256" key="4">
    <source>
        <dbReference type="ARBA" id="ARBA00022530"/>
    </source>
</evidence>
<evidence type="ECO:0000259" key="14">
    <source>
        <dbReference type="PROSITE" id="PS50026"/>
    </source>
</evidence>
<evidence type="ECO:0000256" key="3">
    <source>
        <dbReference type="ARBA" id="ARBA00022525"/>
    </source>
</evidence>
<comment type="caution">
    <text evidence="15">The sequence shown here is derived from an EMBL/GenBank/DDBJ whole genome shotgun (WGS) entry which is preliminary data.</text>
</comment>
<dbReference type="InterPro" id="IPR000742">
    <property type="entry name" value="EGF"/>
</dbReference>
<dbReference type="SUPFAM" id="SSF57184">
    <property type="entry name" value="Growth factor receptor domain"/>
    <property type="match status" value="3"/>
</dbReference>
<dbReference type="InterPro" id="IPR000152">
    <property type="entry name" value="EGF-type_Asp/Asn_hydroxyl_site"/>
</dbReference>
<evidence type="ECO:0000256" key="5">
    <source>
        <dbReference type="ARBA" id="ARBA00022536"/>
    </source>
</evidence>
<dbReference type="InterPro" id="IPR009030">
    <property type="entry name" value="Growth_fac_rcpt_cys_sf"/>
</dbReference>
<evidence type="ECO:0000256" key="2">
    <source>
        <dbReference type="ARBA" id="ARBA00006127"/>
    </source>
</evidence>
<feature type="signal peptide" evidence="13">
    <location>
        <begin position="1"/>
        <end position="24"/>
    </location>
</feature>
<keyword evidence="7" id="KW-0677">Repeat</keyword>
<dbReference type="SMART" id="SM00181">
    <property type="entry name" value="EGF"/>
    <property type="match status" value="9"/>
</dbReference>
<dbReference type="InterPro" id="IPR018097">
    <property type="entry name" value="EGF_Ca-bd_CS"/>
</dbReference>
<keyword evidence="4" id="KW-0272">Extracellular matrix</keyword>
<gene>
    <name evidence="15" type="ORF">niasHS_003493</name>
</gene>
<evidence type="ECO:0000256" key="7">
    <source>
        <dbReference type="ARBA" id="ARBA00022737"/>
    </source>
</evidence>
<keyword evidence="8" id="KW-0106">Calcium</keyword>
<evidence type="ECO:0000256" key="8">
    <source>
        <dbReference type="ARBA" id="ARBA00022837"/>
    </source>
</evidence>
<evidence type="ECO:0000256" key="9">
    <source>
        <dbReference type="ARBA" id="ARBA00023157"/>
    </source>
</evidence>
<dbReference type="Gene3D" id="2.10.25.10">
    <property type="entry name" value="Laminin"/>
    <property type="match status" value="9"/>
</dbReference>
<dbReference type="SUPFAM" id="SSF57196">
    <property type="entry name" value="EGF/Laminin"/>
    <property type="match status" value="1"/>
</dbReference>
<dbReference type="Pfam" id="PF07645">
    <property type="entry name" value="EGF_CA"/>
    <property type="match status" value="5"/>
</dbReference>
<evidence type="ECO:0000256" key="11">
    <source>
        <dbReference type="PROSITE-ProRule" id="PRU00076"/>
    </source>
</evidence>
<dbReference type="PROSITE" id="PS00010">
    <property type="entry name" value="ASX_HYDROXYL"/>
    <property type="match status" value="2"/>
</dbReference>
<dbReference type="FunFam" id="2.10.25.10:FF:000005">
    <property type="entry name" value="Fibrillin 2"/>
    <property type="match status" value="1"/>
</dbReference>
<dbReference type="Pfam" id="PF12662">
    <property type="entry name" value="cEGF"/>
    <property type="match status" value="2"/>
</dbReference>
<feature type="region of interest" description="Disordered" evidence="12">
    <location>
        <begin position="719"/>
        <end position="760"/>
    </location>
</feature>
<keyword evidence="5 11" id="KW-0245">EGF-like domain</keyword>
<organism evidence="15 16">
    <name type="scientific">Heterodera schachtii</name>
    <name type="common">Sugarbeet cyst nematode worm</name>
    <name type="synonym">Tylenchus schachtii</name>
    <dbReference type="NCBI Taxonomy" id="97005"/>
    <lineage>
        <taxon>Eukaryota</taxon>
        <taxon>Metazoa</taxon>
        <taxon>Ecdysozoa</taxon>
        <taxon>Nematoda</taxon>
        <taxon>Chromadorea</taxon>
        <taxon>Rhabditida</taxon>
        <taxon>Tylenchina</taxon>
        <taxon>Tylenchomorpha</taxon>
        <taxon>Tylenchoidea</taxon>
        <taxon>Heteroderidae</taxon>
        <taxon>Heteroderinae</taxon>
        <taxon>Heterodera</taxon>
    </lineage>
</organism>
<feature type="domain" description="EGF-like" evidence="14">
    <location>
        <begin position="367"/>
        <end position="409"/>
    </location>
</feature>
<evidence type="ECO:0000256" key="13">
    <source>
        <dbReference type="SAM" id="SignalP"/>
    </source>
</evidence>
<dbReference type="Pfam" id="PF22914">
    <property type="entry name" value="Fibulin_C"/>
    <property type="match status" value="1"/>
</dbReference>
<dbReference type="InterPro" id="IPR026823">
    <property type="entry name" value="cEGF"/>
</dbReference>
<dbReference type="PROSITE" id="PS01177">
    <property type="entry name" value="ANAPHYLATOXIN_1"/>
    <property type="match status" value="1"/>
</dbReference>
<name>A0ABD2KI01_HETSC</name>
<dbReference type="InterPro" id="IPR000020">
    <property type="entry name" value="Anaphylatoxin/fibulin"/>
</dbReference>
<protein>
    <recommendedName>
        <fullName evidence="14">EGF-like domain-containing protein</fullName>
    </recommendedName>
</protein>
<dbReference type="SMART" id="SM00179">
    <property type="entry name" value="EGF_CA"/>
    <property type="match status" value="9"/>
</dbReference>
<dbReference type="PROSITE" id="PS50026">
    <property type="entry name" value="EGF_3"/>
    <property type="match status" value="3"/>
</dbReference>
<keyword evidence="3" id="KW-0964">Secreted</keyword>
<dbReference type="InterPro" id="IPR049883">
    <property type="entry name" value="NOTCH1_EGF-like"/>
</dbReference>
<evidence type="ECO:0000313" key="16">
    <source>
        <dbReference type="Proteomes" id="UP001620645"/>
    </source>
</evidence>
<dbReference type="FunFam" id="2.10.25.10:FF:000139">
    <property type="entry name" value="Fibulin-1"/>
    <property type="match status" value="1"/>
</dbReference>
<evidence type="ECO:0000256" key="1">
    <source>
        <dbReference type="ARBA" id="ARBA00004498"/>
    </source>
</evidence>
<comment type="similarity">
    <text evidence="2">Belongs to the fibulin family.</text>
</comment>
<evidence type="ECO:0000256" key="12">
    <source>
        <dbReference type="SAM" id="MobiDB-lite"/>
    </source>
</evidence>
<dbReference type="PROSITE" id="PS01186">
    <property type="entry name" value="EGF_2"/>
    <property type="match status" value="4"/>
</dbReference>
<feature type="compositionally biased region" description="Basic residues" evidence="12">
    <location>
        <begin position="734"/>
        <end position="746"/>
    </location>
</feature>
<sequence length="913" mass="100569">MDHPNILFPSLIIIFFLIASFGTSNELSSCCAGGSRHLREHGNCHGLRAAGSTPTCVRSASICCLRALIDASCQAGVLYAQRHKMCATVIISELAGGAKKECCDCCLLAYELSQRGERCAAPKGFSPDCLNSFNKCCGNSSAEGPQLNAPMLLAQPYQSVAVAIGPENGADANCESAKCQHLCTVKDDGSVQCSCRPGFDLSSDGLSCVDVDECLLLVDDCAETQRCLNTPGGFKCIRTQSCGTGYAMDSETEQCVDVDECALGAHDCGPMYQCRNTQGSFRCVPKRCAADEAMDPNSGECKSVNCPVGYKAIDGRCEDIDECREETRHCAIFEECVNTPGSFRCQEQGNMCSNGYHMDKDSGFCLDTDECARKTHSCETDEQCTNLPGTYRCNCGAGFEFNELTMRCEDVDECVKFGVHACSLQAQCVNTFGSHECLCGPGFKLGADNRSCDDIDECASGVARCQQKCINSPGSYQCICERGFQLGIDEVTCEDIDECAIWAKSGNDLCMGQCVNLPGSFACTCPLGYEIMADGITCKDIDECQSENICAPGHLCINLLGNYRCQRIECPRNYFPDRNYKNRCVKRPGFCENLLLERCKKLPIHISWQNIAIPKQLNISLHRTSVTLFSMKGPNDANSSMQFELRLVSARTEFPSVFLATRANFLLQKGENRNSAIISLRDPLDGPQEVHLELVLRLSVRGIFAGKYVANLTVFVSQQKAQPHHPPQLQQKNGAKRHRRRRRTHRNREERGASGHRNGIHTVTEQIGGCQIDDGFSCLKECHGTDARCLSNFTREILFQFRSVPSVRIIKKAIEISRITTDLNRTLSVEYSLNGKNAHYFSVEQQQNAGEYMPLLNHLQCFFSLLCIVRLIEPIKGPQIVLVRLHITIKSARNVALSHNLALIEVHVAANHF</sequence>